<keyword evidence="2" id="KW-1185">Reference proteome</keyword>
<reference evidence="1" key="1">
    <citation type="submission" date="2024-03" db="EMBL/GenBank/DDBJ databases">
        <authorList>
            <consortium name="ELIXIR-Norway"/>
            <consortium name="Elixir Norway"/>
        </authorList>
    </citation>
    <scope>NUCLEOTIDE SEQUENCE</scope>
</reference>
<accession>A0ABP1C201</accession>
<evidence type="ECO:0000313" key="1">
    <source>
        <dbReference type="EMBL" id="CAK9882824.1"/>
    </source>
</evidence>
<dbReference type="Proteomes" id="UP001497522">
    <property type="component" value="Chromosome 9"/>
</dbReference>
<organism evidence="1 2">
    <name type="scientific">Sphagnum jensenii</name>
    <dbReference type="NCBI Taxonomy" id="128206"/>
    <lineage>
        <taxon>Eukaryota</taxon>
        <taxon>Viridiplantae</taxon>
        <taxon>Streptophyta</taxon>
        <taxon>Embryophyta</taxon>
        <taxon>Bryophyta</taxon>
        <taxon>Sphagnophytina</taxon>
        <taxon>Sphagnopsida</taxon>
        <taxon>Sphagnales</taxon>
        <taxon>Sphagnaceae</taxon>
        <taxon>Sphagnum</taxon>
    </lineage>
</organism>
<protein>
    <submittedName>
        <fullName evidence="1">Uncharacterized protein</fullName>
    </submittedName>
</protein>
<proteinExistence type="predicted"/>
<evidence type="ECO:0000313" key="2">
    <source>
        <dbReference type="Proteomes" id="UP001497522"/>
    </source>
</evidence>
<sequence>MKTDLRVESGSTIRVAIVAIGEMPATQLRDYVAMLVQYTRIPLAILSPYYTEHQKSPFAQQPWETGSLLMKFLVGGAERSRWGGFPSSEEDTGCVRSVPLSYVAGHRGCV</sequence>
<dbReference type="EMBL" id="OZ023710">
    <property type="protein sequence ID" value="CAK9882824.1"/>
    <property type="molecule type" value="Genomic_DNA"/>
</dbReference>
<name>A0ABP1C201_9BRYO</name>
<gene>
    <name evidence="1" type="ORF">CSSPJE1EN2_LOCUS24075</name>
</gene>